<dbReference type="SUPFAM" id="SSF56112">
    <property type="entry name" value="Protein kinase-like (PK-like)"/>
    <property type="match status" value="1"/>
</dbReference>
<dbReference type="Gene3D" id="1.10.510.10">
    <property type="entry name" value="Transferase(Phosphotransferase) domain 1"/>
    <property type="match status" value="1"/>
</dbReference>
<dbReference type="GO" id="GO:0005524">
    <property type="term" value="F:ATP binding"/>
    <property type="evidence" value="ECO:0007669"/>
    <property type="project" value="UniProtKB-KW"/>
</dbReference>
<evidence type="ECO:0000256" key="4">
    <source>
        <dbReference type="ARBA" id="ARBA00022777"/>
    </source>
</evidence>
<dbReference type="Proteomes" id="UP001310890">
    <property type="component" value="Unassembled WGS sequence"/>
</dbReference>
<reference evidence="7" key="1">
    <citation type="submission" date="2023-08" db="EMBL/GenBank/DDBJ databases">
        <title>Black Yeasts Isolated from many extreme environments.</title>
        <authorList>
            <person name="Coleine C."/>
            <person name="Stajich J.E."/>
            <person name="Selbmann L."/>
        </authorList>
    </citation>
    <scope>NUCLEOTIDE SEQUENCE</scope>
    <source>
        <strain evidence="7">CCFEE 5401</strain>
    </source>
</reference>
<accession>A0AAN7YPS7</accession>
<dbReference type="PANTHER" id="PTHR45646">
    <property type="entry name" value="SERINE/THREONINE-PROTEIN KINASE DOA-RELATED"/>
    <property type="match status" value="1"/>
</dbReference>
<name>A0AAN7YPS7_9PEZI</name>
<dbReference type="EMBL" id="JAVRRL010000023">
    <property type="protein sequence ID" value="KAK5113555.1"/>
    <property type="molecule type" value="Genomic_DNA"/>
</dbReference>
<keyword evidence="2" id="KW-0808">Transferase</keyword>
<evidence type="ECO:0000259" key="6">
    <source>
        <dbReference type="PROSITE" id="PS50011"/>
    </source>
</evidence>
<keyword evidence="4" id="KW-0418">Kinase</keyword>
<evidence type="ECO:0000256" key="1">
    <source>
        <dbReference type="ARBA" id="ARBA00022527"/>
    </source>
</evidence>
<keyword evidence="5" id="KW-0067">ATP-binding</keyword>
<dbReference type="AlphaFoldDB" id="A0AAN7YPS7"/>
<organism evidence="7 8">
    <name type="scientific">Meristemomyces frigidus</name>
    <dbReference type="NCBI Taxonomy" id="1508187"/>
    <lineage>
        <taxon>Eukaryota</taxon>
        <taxon>Fungi</taxon>
        <taxon>Dikarya</taxon>
        <taxon>Ascomycota</taxon>
        <taxon>Pezizomycotina</taxon>
        <taxon>Dothideomycetes</taxon>
        <taxon>Dothideomycetidae</taxon>
        <taxon>Mycosphaerellales</taxon>
        <taxon>Teratosphaeriaceae</taxon>
        <taxon>Meristemomyces</taxon>
    </lineage>
</organism>
<keyword evidence="1" id="KW-0723">Serine/threonine-protein kinase</keyword>
<dbReference type="GO" id="GO:0004674">
    <property type="term" value="F:protein serine/threonine kinase activity"/>
    <property type="evidence" value="ECO:0007669"/>
    <property type="project" value="UniProtKB-KW"/>
</dbReference>
<dbReference type="Gene3D" id="3.30.200.20">
    <property type="entry name" value="Phosphorylase Kinase, domain 1"/>
    <property type="match status" value="1"/>
</dbReference>
<dbReference type="InterPro" id="IPR000719">
    <property type="entry name" value="Prot_kinase_dom"/>
</dbReference>
<dbReference type="GO" id="GO:0043484">
    <property type="term" value="P:regulation of RNA splicing"/>
    <property type="evidence" value="ECO:0007669"/>
    <property type="project" value="TreeGrafter"/>
</dbReference>
<dbReference type="Pfam" id="PF00069">
    <property type="entry name" value="Pkinase"/>
    <property type="match status" value="1"/>
</dbReference>
<keyword evidence="3" id="KW-0547">Nucleotide-binding</keyword>
<gene>
    <name evidence="7" type="ORF">LTR62_003424</name>
</gene>
<sequence length="423" mass="47582">MAPMKISARIANPSLHVPLSLGIPRQSLHVSSRTRNSKYIHVDEESLSGYNPQRYCPIKPGSTLAQSYTALVKLGYGRASTTWLCKDIKYVRFYRSLANLHQPTHPSKSRSAYKVLNVGAADATHRERTTFEKIGRAATDSPAEHRGSICVRQAERMFDVASKGQTYNCFVFEPLGPNLLEFTNRPSNRPFGSQNVRVTATYLLHAMDFLHTNGIAHTAIKLDNIQITLPDEQDSYLDAFRAAERSSPSFSKLGQGDISAIASREMEQDELGYPILCDLGSAVFDEERYPGVVQALPYRAPEVILGAAWDHKIDVWNFGVLIWELLFTEQLFGDSDERGLIEAMIRYVGIPPKSFLKLCRQSGTFFDGNGNWTHGTIDTVRLEDRIEQGTSNADFFDFLRCALQWDPRERSSAAQLLDHSWLK</sequence>
<dbReference type="PROSITE" id="PS50011">
    <property type="entry name" value="PROTEIN_KINASE_DOM"/>
    <property type="match status" value="1"/>
</dbReference>
<evidence type="ECO:0000256" key="5">
    <source>
        <dbReference type="ARBA" id="ARBA00022840"/>
    </source>
</evidence>
<protein>
    <recommendedName>
        <fullName evidence="6">Protein kinase domain-containing protein</fullName>
    </recommendedName>
</protein>
<dbReference type="PANTHER" id="PTHR45646:SF11">
    <property type="entry name" value="SERINE_THREONINE-PROTEIN KINASE DOA"/>
    <property type="match status" value="1"/>
</dbReference>
<comment type="caution">
    <text evidence="7">The sequence shown here is derived from an EMBL/GenBank/DDBJ whole genome shotgun (WGS) entry which is preliminary data.</text>
</comment>
<dbReference type="SMART" id="SM00220">
    <property type="entry name" value="S_TKc"/>
    <property type="match status" value="1"/>
</dbReference>
<dbReference type="GO" id="GO:0005634">
    <property type="term" value="C:nucleus"/>
    <property type="evidence" value="ECO:0007669"/>
    <property type="project" value="TreeGrafter"/>
</dbReference>
<dbReference type="InterPro" id="IPR051175">
    <property type="entry name" value="CLK_kinases"/>
</dbReference>
<evidence type="ECO:0000313" key="7">
    <source>
        <dbReference type="EMBL" id="KAK5113555.1"/>
    </source>
</evidence>
<dbReference type="InterPro" id="IPR011009">
    <property type="entry name" value="Kinase-like_dom_sf"/>
</dbReference>
<feature type="domain" description="Protein kinase" evidence="6">
    <location>
        <begin position="68"/>
        <end position="422"/>
    </location>
</feature>
<evidence type="ECO:0000256" key="3">
    <source>
        <dbReference type="ARBA" id="ARBA00022741"/>
    </source>
</evidence>
<proteinExistence type="predicted"/>
<evidence type="ECO:0000256" key="2">
    <source>
        <dbReference type="ARBA" id="ARBA00022679"/>
    </source>
</evidence>
<evidence type="ECO:0000313" key="8">
    <source>
        <dbReference type="Proteomes" id="UP001310890"/>
    </source>
</evidence>